<dbReference type="RefSeq" id="WP_273640654.1">
    <property type="nucleotide sequence ID" value="NZ_JAQQXP010000001.1"/>
</dbReference>
<dbReference type="EMBL" id="JAQQXP010000001">
    <property type="protein sequence ID" value="MDC8831391.1"/>
    <property type="molecule type" value="Genomic_DNA"/>
</dbReference>
<proteinExistence type="predicted"/>
<organism evidence="2 3">
    <name type="scientific">Alteromonas gilva</name>
    <dbReference type="NCBI Taxonomy" id="2987522"/>
    <lineage>
        <taxon>Bacteria</taxon>
        <taxon>Pseudomonadati</taxon>
        <taxon>Pseudomonadota</taxon>
        <taxon>Gammaproteobacteria</taxon>
        <taxon>Alteromonadales</taxon>
        <taxon>Alteromonadaceae</taxon>
        <taxon>Alteromonas/Salinimonas group</taxon>
        <taxon>Alteromonas</taxon>
    </lineage>
</organism>
<keyword evidence="1" id="KW-1133">Transmembrane helix</keyword>
<dbReference type="Proteomes" id="UP001218788">
    <property type="component" value="Unassembled WGS sequence"/>
</dbReference>
<evidence type="ECO:0000313" key="2">
    <source>
        <dbReference type="EMBL" id="MDC8831391.1"/>
    </source>
</evidence>
<sequence length="80" mass="9237">MHSENPKKLYSKKNFLMDLSGVIVGALLCYWMVTRFENIGSWFDGRRSDGFGFLAGLALIVICLWDMLTKTIYTLKVKRK</sequence>
<feature type="transmembrane region" description="Helical" evidence="1">
    <location>
        <begin position="15"/>
        <end position="33"/>
    </location>
</feature>
<reference evidence="2 3" key="1">
    <citation type="submission" date="2022-10" db="EMBL/GenBank/DDBJ databases">
        <title>Alteromonas sp. chi3 Genome sequencing.</title>
        <authorList>
            <person name="Park S."/>
        </authorList>
    </citation>
    <scope>NUCLEOTIDE SEQUENCE [LARGE SCALE GENOMIC DNA]</scope>
    <source>
        <strain evidence="3">chi3</strain>
    </source>
</reference>
<gene>
    <name evidence="2" type="ORF">OIK42_11535</name>
</gene>
<keyword evidence="1" id="KW-0472">Membrane</keyword>
<protein>
    <submittedName>
        <fullName evidence="2">Uncharacterized protein</fullName>
    </submittedName>
</protein>
<keyword evidence="3" id="KW-1185">Reference proteome</keyword>
<evidence type="ECO:0000313" key="3">
    <source>
        <dbReference type="Proteomes" id="UP001218788"/>
    </source>
</evidence>
<accession>A0ABT5L2X7</accession>
<evidence type="ECO:0000256" key="1">
    <source>
        <dbReference type="SAM" id="Phobius"/>
    </source>
</evidence>
<name>A0ABT5L2X7_9ALTE</name>
<comment type="caution">
    <text evidence="2">The sequence shown here is derived from an EMBL/GenBank/DDBJ whole genome shotgun (WGS) entry which is preliminary data.</text>
</comment>
<keyword evidence="1" id="KW-0812">Transmembrane</keyword>
<feature type="transmembrane region" description="Helical" evidence="1">
    <location>
        <begin position="53"/>
        <end position="73"/>
    </location>
</feature>